<evidence type="ECO:0000313" key="2">
    <source>
        <dbReference type="Proteomes" id="UP001165960"/>
    </source>
</evidence>
<reference evidence="1" key="1">
    <citation type="submission" date="2022-04" db="EMBL/GenBank/DDBJ databases">
        <title>Genome of the entomopathogenic fungus Entomophthora muscae.</title>
        <authorList>
            <person name="Elya C."/>
            <person name="Lovett B.R."/>
            <person name="Lee E."/>
            <person name="Macias A.M."/>
            <person name="Hajek A.E."/>
            <person name="De Bivort B.L."/>
            <person name="Kasson M.T."/>
            <person name="De Fine Licht H.H."/>
            <person name="Stajich J.E."/>
        </authorList>
    </citation>
    <scope>NUCLEOTIDE SEQUENCE</scope>
    <source>
        <strain evidence="1">Berkeley</strain>
    </source>
</reference>
<protein>
    <submittedName>
        <fullName evidence="1">Uncharacterized protein</fullName>
    </submittedName>
</protein>
<comment type="caution">
    <text evidence="1">The sequence shown here is derived from an EMBL/GenBank/DDBJ whole genome shotgun (WGS) entry which is preliminary data.</text>
</comment>
<dbReference type="Proteomes" id="UP001165960">
    <property type="component" value="Unassembled WGS sequence"/>
</dbReference>
<accession>A0ACC2RDE1</accession>
<keyword evidence="2" id="KW-1185">Reference proteome</keyword>
<evidence type="ECO:0000313" key="1">
    <source>
        <dbReference type="EMBL" id="KAJ9048074.1"/>
    </source>
</evidence>
<dbReference type="EMBL" id="QTSX02007611">
    <property type="protein sequence ID" value="KAJ9048074.1"/>
    <property type="molecule type" value="Genomic_DNA"/>
</dbReference>
<sequence length="54" mass="5747">MKCTDCKDILSPSVFSPLAHGKTGEDLGHPSDPDPPCKPPSSPSPPRAYVRNSK</sequence>
<name>A0ACC2RDE1_9FUNG</name>
<gene>
    <name evidence="1" type="ORF">DSO57_1038636</name>
</gene>
<organism evidence="1 2">
    <name type="scientific">Entomophthora muscae</name>
    <dbReference type="NCBI Taxonomy" id="34485"/>
    <lineage>
        <taxon>Eukaryota</taxon>
        <taxon>Fungi</taxon>
        <taxon>Fungi incertae sedis</taxon>
        <taxon>Zoopagomycota</taxon>
        <taxon>Entomophthoromycotina</taxon>
        <taxon>Entomophthoromycetes</taxon>
        <taxon>Entomophthorales</taxon>
        <taxon>Entomophthoraceae</taxon>
        <taxon>Entomophthora</taxon>
    </lineage>
</organism>
<proteinExistence type="predicted"/>